<proteinExistence type="predicted"/>
<reference evidence="1" key="1">
    <citation type="journal article" date="2014" name="Front. Microbiol.">
        <title>High frequency of phylogenetically diverse reductive dehalogenase-homologous genes in deep subseafloor sedimentary metagenomes.</title>
        <authorList>
            <person name="Kawai M."/>
            <person name="Futagami T."/>
            <person name="Toyoda A."/>
            <person name="Takaki Y."/>
            <person name="Nishi S."/>
            <person name="Hori S."/>
            <person name="Arai W."/>
            <person name="Tsubouchi T."/>
            <person name="Morono Y."/>
            <person name="Uchiyama I."/>
            <person name="Ito T."/>
            <person name="Fujiyama A."/>
            <person name="Inagaki F."/>
            <person name="Takami H."/>
        </authorList>
    </citation>
    <scope>NUCLEOTIDE SEQUENCE</scope>
    <source>
        <strain evidence="1">Expedition CK06-06</strain>
    </source>
</reference>
<dbReference type="AlphaFoldDB" id="X1CMX5"/>
<protein>
    <submittedName>
        <fullName evidence="1">Uncharacterized protein</fullName>
    </submittedName>
</protein>
<feature type="non-terminal residue" evidence="1">
    <location>
        <position position="113"/>
    </location>
</feature>
<evidence type="ECO:0000313" key="1">
    <source>
        <dbReference type="EMBL" id="GAH09122.1"/>
    </source>
</evidence>
<comment type="caution">
    <text evidence="1">The sequence shown here is derived from an EMBL/GenBank/DDBJ whole genome shotgun (WGS) entry which is preliminary data.</text>
</comment>
<accession>X1CMX5</accession>
<dbReference type="EMBL" id="BART01030955">
    <property type="protein sequence ID" value="GAH09122.1"/>
    <property type="molecule type" value="Genomic_DNA"/>
</dbReference>
<name>X1CMX5_9ZZZZ</name>
<gene>
    <name evidence="1" type="ORF">S01H4_53893</name>
</gene>
<sequence>MNIGSYQAQNVIGKIFSEDSLFVGIDTIASFGTIPPNTLGTNQGDPFIIATKPETPIRDSIAIKIEVSSDIYFDTLEFMIRIGQKDYLIWDPDSNYSSGLVIKSKLDSLDFCG</sequence>
<organism evidence="1">
    <name type="scientific">marine sediment metagenome</name>
    <dbReference type="NCBI Taxonomy" id="412755"/>
    <lineage>
        <taxon>unclassified sequences</taxon>
        <taxon>metagenomes</taxon>
        <taxon>ecological metagenomes</taxon>
    </lineage>
</organism>